<feature type="region of interest" description="Disordered" evidence="5">
    <location>
        <begin position="1"/>
        <end position="62"/>
    </location>
</feature>
<evidence type="ECO:0000313" key="7">
    <source>
        <dbReference type="Proteomes" id="UP001162640"/>
    </source>
</evidence>
<dbReference type="SUPFAM" id="SSF50978">
    <property type="entry name" value="WD40 repeat-like"/>
    <property type="match status" value="1"/>
</dbReference>
<reference evidence="7" key="1">
    <citation type="journal article" date="2023" name="Commun. Biol.">
        <title>Genome analysis of Parmales, the sister group of diatoms, reveals the evolutionary specialization of diatoms from phago-mixotrophs to photoautotrophs.</title>
        <authorList>
            <person name="Ban H."/>
            <person name="Sato S."/>
            <person name="Yoshikawa S."/>
            <person name="Yamada K."/>
            <person name="Nakamura Y."/>
            <person name="Ichinomiya M."/>
            <person name="Sato N."/>
            <person name="Blanc-Mathieu R."/>
            <person name="Endo H."/>
            <person name="Kuwata A."/>
            <person name="Ogata H."/>
        </authorList>
    </citation>
    <scope>NUCLEOTIDE SEQUENCE [LARGE SCALE GENOMIC DNA]</scope>
</reference>
<dbReference type="EMBL" id="BLQM01000226">
    <property type="protein sequence ID" value="GMH76861.1"/>
    <property type="molecule type" value="Genomic_DNA"/>
</dbReference>
<organism evidence="6 7">
    <name type="scientific">Triparma laevis f. inornata</name>
    <dbReference type="NCBI Taxonomy" id="1714386"/>
    <lineage>
        <taxon>Eukaryota</taxon>
        <taxon>Sar</taxon>
        <taxon>Stramenopiles</taxon>
        <taxon>Ochrophyta</taxon>
        <taxon>Bolidophyceae</taxon>
        <taxon>Parmales</taxon>
        <taxon>Triparmaceae</taxon>
        <taxon>Triparma</taxon>
    </lineage>
</organism>
<evidence type="ECO:0000256" key="2">
    <source>
        <dbReference type="ARBA" id="ARBA00022737"/>
    </source>
</evidence>
<accession>A0A9W7AUI9</accession>
<sequence length="399" mass="40638">MSRNPRGGGGGGWGGGGGGGGGSGGFQQGGNQAWPRGGRSGSGGGGGGGGYNQNPPPGGDQMKMMIAEKEKAMQGVQSDPKFADSTYINVSPQQALPHVTMLAFSPKSGKQNQGHTLALACSDGMVRTYDVARISGGSQGGVGGGGDVTTANAGGVESVCWEISDGSNRMVTTGHDGKVAFFDPRGGRGDKVSIKGIGLSLAVGGGGVACSTEDNEIYHIDRRTMKPTKLALDGSGDKISTLQYSPKGGHLFVGGSSSGGAGTVKLFDVNKDYSIVHSLVAHTGNVYGVTFSPDSKWMGTGGGDALVGVWDLKELACVRTVGRLNCLVRSLSFSTDSKYVSSCGDDALIDIAEVETGRRVHAVPTGGIGECTAWTSGIMAYSTWRQQGGIAAVKLMKMN</sequence>
<dbReference type="Gene3D" id="2.130.10.10">
    <property type="entry name" value="YVTN repeat-like/Quinoprotein amine dehydrogenase"/>
    <property type="match status" value="2"/>
</dbReference>
<dbReference type="InterPro" id="IPR040132">
    <property type="entry name" value="Tex1/THOC3"/>
</dbReference>
<feature type="repeat" description="WD" evidence="4">
    <location>
        <begin position="279"/>
        <end position="320"/>
    </location>
</feature>
<dbReference type="InterPro" id="IPR015943">
    <property type="entry name" value="WD40/YVTN_repeat-like_dom_sf"/>
</dbReference>
<comment type="similarity">
    <text evidence="3">Belongs to the THOC3 family.</text>
</comment>
<dbReference type="InterPro" id="IPR036322">
    <property type="entry name" value="WD40_repeat_dom_sf"/>
</dbReference>
<dbReference type="Proteomes" id="UP001162640">
    <property type="component" value="Unassembled WGS sequence"/>
</dbReference>
<dbReference type="Pfam" id="PF00400">
    <property type="entry name" value="WD40"/>
    <property type="match status" value="2"/>
</dbReference>
<comment type="caution">
    <text evidence="6">The sequence shown here is derived from an EMBL/GenBank/DDBJ whole genome shotgun (WGS) entry which is preliminary data.</text>
</comment>
<keyword evidence="1 4" id="KW-0853">WD repeat</keyword>
<dbReference type="GO" id="GO:0000445">
    <property type="term" value="C:THO complex part of transcription export complex"/>
    <property type="evidence" value="ECO:0007669"/>
    <property type="project" value="TreeGrafter"/>
</dbReference>
<name>A0A9W7AUI9_9STRA</name>
<dbReference type="AlphaFoldDB" id="A0A9W7AUI9"/>
<dbReference type="PROSITE" id="PS50294">
    <property type="entry name" value="WD_REPEATS_REGION"/>
    <property type="match status" value="1"/>
</dbReference>
<evidence type="ECO:0000256" key="3">
    <source>
        <dbReference type="ARBA" id="ARBA00046343"/>
    </source>
</evidence>
<evidence type="ECO:0000256" key="1">
    <source>
        <dbReference type="ARBA" id="ARBA00022574"/>
    </source>
</evidence>
<keyword evidence="2" id="KW-0677">Repeat</keyword>
<gene>
    <name evidence="6" type="ORF">TL16_g07218</name>
</gene>
<dbReference type="PANTHER" id="PTHR22839:SF0">
    <property type="entry name" value="THO COMPLEX SUBUNIT 3"/>
    <property type="match status" value="1"/>
</dbReference>
<dbReference type="InterPro" id="IPR019775">
    <property type="entry name" value="WD40_repeat_CS"/>
</dbReference>
<dbReference type="PROSITE" id="PS50082">
    <property type="entry name" value="WD_REPEATS_2"/>
    <property type="match status" value="1"/>
</dbReference>
<feature type="compositionally biased region" description="Gly residues" evidence="5">
    <location>
        <begin position="38"/>
        <end position="51"/>
    </location>
</feature>
<dbReference type="GO" id="GO:0006406">
    <property type="term" value="P:mRNA export from nucleus"/>
    <property type="evidence" value="ECO:0007669"/>
    <property type="project" value="InterPro"/>
</dbReference>
<feature type="compositionally biased region" description="Gly residues" evidence="5">
    <location>
        <begin position="1"/>
        <end position="28"/>
    </location>
</feature>
<protein>
    <submittedName>
        <fullName evidence="6">Uncharacterized protein</fullName>
    </submittedName>
</protein>
<dbReference type="PROSITE" id="PS00678">
    <property type="entry name" value="WD_REPEATS_1"/>
    <property type="match status" value="1"/>
</dbReference>
<evidence type="ECO:0000256" key="4">
    <source>
        <dbReference type="PROSITE-ProRule" id="PRU00221"/>
    </source>
</evidence>
<dbReference type="PANTHER" id="PTHR22839">
    <property type="entry name" value="THO COMPLEX SUBUNIT 3 THO3"/>
    <property type="match status" value="1"/>
</dbReference>
<evidence type="ECO:0000313" key="6">
    <source>
        <dbReference type="EMBL" id="GMH76861.1"/>
    </source>
</evidence>
<evidence type="ECO:0000256" key="5">
    <source>
        <dbReference type="SAM" id="MobiDB-lite"/>
    </source>
</evidence>
<proteinExistence type="inferred from homology"/>
<dbReference type="SMART" id="SM00320">
    <property type="entry name" value="WD40"/>
    <property type="match status" value="5"/>
</dbReference>
<dbReference type="InterPro" id="IPR001680">
    <property type="entry name" value="WD40_rpt"/>
</dbReference>